<dbReference type="EMBL" id="AFZD01000003">
    <property type="protein sequence ID" value="EHL14315.1"/>
    <property type="molecule type" value="Genomic_DNA"/>
</dbReference>
<evidence type="ECO:0000313" key="4">
    <source>
        <dbReference type="Proteomes" id="UP000003527"/>
    </source>
</evidence>
<comment type="caution">
    <text evidence="3">The sequence shown here is derived from an EMBL/GenBank/DDBJ whole genome shotgun (WGS) entry which is preliminary data.</text>
</comment>
<sequence>MSERVESRGIEKIKRRLCKSVFCLFFLLLFACGKKPTGTISGREIRLSFDRDNYPFTAEDEEGKAVGFEIELMERIAEKESFTLKFLPKNQSALAPSVITGTSDMAIGGLSRIEDEEKRLSYSTSYLTVHLAILLRKDRDNPAEKSLEDFRGKTVLVKEGSAAASFLEEKREEEGYYLSVVQSNEDFFSALEEEKTDAICDLRPALLKMREGDNSLEMLSLDKEEEISFIVSRGQNREILRAFDRGFRKIKENGEFEALYRRYESYFSE</sequence>
<dbReference type="PATRIC" id="fig|796944.3.peg.150"/>
<feature type="domain" description="Solute-binding protein family 3/N-terminal" evidence="2">
    <location>
        <begin position="44"/>
        <end position="267"/>
    </location>
</feature>
<evidence type="ECO:0000259" key="2">
    <source>
        <dbReference type="SMART" id="SM00062"/>
    </source>
</evidence>
<dbReference type="RefSeq" id="WP_009537376.1">
    <property type="nucleotide sequence ID" value="NZ_JH414506.1"/>
</dbReference>
<dbReference type="HOGENOM" id="CLU_1022474_0_0_9"/>
<evidence type="ECO:0000313" key="3">
    <source>
        <dbReference type="EMBL" id="EHL14315.1"/>
    </source>
</evidence>
<name>G9WRC8_9FIRM</name>
<dbReference type="Proteomes" id="UP000003527">
    <property type="component" value="Unassembled WGS sequence"/>
</dbReference>
<dbReference type="PANTHER" id="PTHR35936:SF17">
    <property type="entry name" value="ARGININE-BINDING EXTRACELLULAR PROTEIN ARTP"/>
    <property type="match status" value="1"/>
</dbReference>
<dbReference type="SUPFAM" id="SSF53850">
    <property type="entry name" value="Periplasmic binding protein-like II"/>
    <property type="match status" value="1"/>
</dbReference>
<dbReference type="InterPro" id="IPR001638">
    <property type="entry name" value="Solute-binding_3/MltF_N"/>
</dbReference>
<accession>G9WRC8</accession>
<dbReference type="PROSITE" id="PS51257">
    <property type="entry name" value="PROKAR_LIPOPROTEIN"/>
    <property type="match status" value="1"/>
</dbReference>
<dbReference type="AlphaFoldDB" id="G9WRC8"/>
<dbReference type="PANTHER" id="PTHR35936">
    <property type="entry name" value="MEMBRANE-BOUND LYTIC MUREIN TRANSGLYCOSYLASE F"/>
    <property type="match status" value="1"/>
</dbReference>
<dbReference type="Pfam" id="PF00497">
    <property type="entry name" value="SBP_bac_3"/>
    <property type="match status" value="1"/>
</dbReference>
<dbReference type="Gene3D" id="3.40.190.10">
    <property type="entry name" value="Periplasmic binding protein-like II"/>
    <property type="match status" value="2"/>
</dbReference>
<keyword evidence="4" id="KW-1185">Reference proteome</keyword>
<protein>
    <recommendedName>
        <fullName evidence="2">Solute-binding protein family 3/N-terminal domain-containing protein</fullName>
    </recommendedName>
</protein>
<gene>
    <name evidence="3" type="ORF">HMPREF9624_01644</name>
</gene>
<evidence type="ECO:0000256" key="1">
    <source>
        <dbReference type="ARBA" id="ARBA00022729"/>
    </source>
</evidence>
<organism evidence="3 4">
    <name type="scientific">Oribacterium asaccharolyticum ACB7</name>
    <dbReference type="NCBI Taxonomy" id="796944"/>
    <lineage>
        <taxon>Bacteria</taxon>
        <taxon>Bacillati</taxon>
        <taxon>Bacillota</taxon>
        <taxon>Clostridia</taxon>
        <taxon>Lachnospirales</taxon>
        <taxon>Lachnospiraceae</taxon>
        <taxon>Oribacterium</taxon>
    </lineage>
</organism>
<reference evidence="3 4" key="1">
    <citation type="submission" date="2011-08" db="EMBL/GenBank/DDBJ databases">
        <title>The Genome Sequence of Oribacterium sp. ACB7.</title>
        <authorList>
            <consortium name="The Broad Institute Genome Sequencing Platform"/>
            <person name="Earl A."/>
            <person name="Ward D."/>
            <person name="Feldgarden M."/>
            <person name="Gevers D."/>
            <person name="Sizova M."/>
            <person name="Hazen A."/>
            <person name="Epstein S."/>
            <person name="Young S.K."/>
            <person name="Zeng Q."/>
            <person name="Gargeya S."/>
            <person name="Fitzgerald M."/>
            <person name="Haas B."/>
            <person name="Abouelleil A."/>
            <person name="Alvarado L."/>
            <person name="Arachchi H.M."/>
            <person name="Berlin A."/>
            <person name="Brown A."/>
            <person name="Chapman S.B."/>
            <person name="Chen Z."/>
            <person name="Dunbar C."/>
            <person name="Freedman E."/>
            <person name="Gearin G."/>
            <person name="Gellesch M."/>
            <person name="Goldberg J."/>
            <person name="Griggs A."/>
            <person name="Gujja S."/>
            <person name="Heiman D."/>
            <person name="Howarth C."/>
            <person name="Larson L."/>
            <person name="Lui A."/>
            <person name="MacDonald P.J.P."/>
            <person name="Montmayeur A."/>
            <person name="Murphy C."/>
            <person name="Neiman D."/>
            <person name="Pearson M."/>
            <person name="Priest M."/>
            <person name="Roberts A."/>
            <person name="Saif S."/>
            <person name="Shea T."/>
            <person name="Shenoy N."/>
            <person name="Sisk P."/>
            <person name="Stolte C."/>
            <person name="Sykes S."/>
            <person name="Wortman J."/>
            <person name="Nusbaum C."/>
            <person name="Birren B."/>
        </authorList>
    </citation>
    <scope>NUCLEOTIDE SEQUENCE [LARGE SCALE GENOMIC DNA]</scope>
    <source>
        <strain evidence="3 4">ACB7</strain>
    </source>
</reference>
<dbReference type="SMART" id="SM00062">
    <property type="entry name" value="PBPb"/>
    <property type="match status" value="1"/>
</dbReference>
<keyword evidence="1" id="KW-0732">Signal</keyword>
<proteinExistence type="predicted"/>